<gene>
    <name evidence="1" type="ORF">POCULU_LOCUS2678</name>
</gene>
<reference evidence="1" key="1">
    <citation type="submission" date="2021-06" db="EMBL/GenBank/DDBJ databases">
        <authorList>
            <person name="Kallberg Y."/>
            <person name="Tangrot J."/>
            <person name="Rosling A."/>
        </authorList>
    </citation>
    <scope>NUCLEOTIDE SEQUENCE</scope>
    <source>
        <strain evidence="1">IA702</strain>
    </source>
</reference>
<sequence length="86" mass="9902">MSERNEMLKAGNIKNRLEDDTRNTLNAKKDICRDRIRLESGKHDGNLYKCRCQCDDSEGEWRGGSFLLVFLIRHSTPVVLTDAIAY</sequence>
<organism evidence="1 2">
    <name type="scientific">Paraglomus occultum</name>
    <dbReference type="NCBI Taxonomy" id="144539"/>
    <lineage>
        <taxon>Eukaryota</taxon>
        <taxon>Fungi</taxon>
        <taxon>Fungi incertae sedis</taxon>
        <taxon>Mucoromycota</taxon>
        <taxon>Glomeromycotina</taxon>
        <taxon>Glomeromycetes</taxon>
        <taxon>Paraglomerales</taxon>
        <taxon>Paraglomeraceae</taxon>
        <taxon>Paraglomus</taxon>
    </lineage>
</organism>
<protein>
    <submittedName>
        <fullName evidence="1">9588_t:CDS:1</fullName>
    </submittedName>
</protein>
<name>A0A9N8ZPS8_9GLOM</name>
<keyword evidence="2" id="KW-1185">Reference proteome</keyword>
<dbReference type="EMBL" id="CAJVPJ010000260">
    <property type="protein sequence ID" value="CAG8503149.1"/>
    <property type="molecule type" value="Genomic_DNA"/>
</dbReference>
<evidence type="ECO:0000313" key="2">
    <source>
        <dbReference type="Proteomes" id="UP000789572"/>
    </source>
</evidence>
<comment type="caution">
    <text evidence="1">The sequence shown here is derived from an EMBL/GenBank/DDBJ whole genome shotgun (WGS) entry which is preliminary data.</text>
</comment>
<dbReference type="AlphaFoldDB" id="A0A9N8ZPS8"/>
<dbReference type="Proteomes" id="UP000789572">
    <property type="component" value="Unassembled WGS sequence"/>
</dbReference>
<proteinExistence type="predicted"/>
<evidence type="ECO:0000313" key="1">
    <source>
        <dbReference type="EMBL" id="CAG8503149.1"/>
    </source>
</evidence>
<accession>A0A9N8ZPS8</accession>